<accession>A0A8H6RH27</accession>
<dbReference type="InterPro" id="IPR036188">
    <property type="entry name" value="FAD/NAD-bd_sf"/>
</dbReference>
<keyword evidence="4" id="KW-0274">FAD</keyword>
<dbReference type="SUPFAM" id="SSF51905">
    <property type="entry name" value="FAD/NAD(P)-binding domain"/>
    <property type="match status" value="1"/>
</dbReference>
<dbReference type="PANTHER" id="PTHR10961:SF15">
    <property type="entry name" value="FAD DEPENDENT OXIDOREDUCTASE DOMAIN-CONTAINING PROTEIN"/>
    <property type="match status" value="1"/>
</dbReference>
<name>A0A8H6RH27_9PEZI</name>
<keyword evidence="3" id="KW-0285">Flavoprotein</keyword>
<dbReference type="InterPro" id="IPR045170">
    <property type="entry name" value="MTOX"/>
</dbReference>
<feature type="domain" description="FAD dependent oxidoreductase" evidence="6">
    <location>
        <begin position="12"/>
        <end position="437"/>
    </location>
</feature>
<keyword evidence="5" id="KW-0560">Oxidoreductase</keyword>
<dbReference type="Proteomes" id="UP000660729">
    <property type="component" value="Unassembled WGS sequence"/>
</dbReference>
<evidence type="ECO:0000256" key="4">
    <source>
        <dbReference type="ARBA" id="ARBA00022827"/>
    </source>
</evidence>
<comment type="cofactor">
    <cofactor evidence="1">
        <name>FAD</name>
        <dbReference type="ChEBI" id="CHEBI:57692"/>
    </cofactor>
</comment>
<reference evidence="7" key="1">
    <citation type="submission" date="2020-04" db="EMBL/GenBank/DDBJ databases">
        <title>Draft genome resource of the tomato pathogen Pseudocercospora fuligena.</title>
        <authorList>
            <person name="Zaccaron A."/>
        </authorList>
    </citation>
    <scope>NUCLEOTIDE SEQUENCE</scope>
    <source>
        <strain evidence="7">PF001</strain>
    </source>
</reference>
<gene>
    <name evidence="7" type="ORF">HII31_07432</name>
</gene>
<evidence type="ECO:0000256" key="5">
    <source>
        <dbReference type="ARBA" id="ARBA00023002"/>
    </source>
</evidence>
<sequence>MESAGKTSKDDKIIIVGAGIFGLSTAIDLARRGYQNVTVFDRQPYDASQYSYFKGADAASADINKIVRSAYGGVSIYQDLTLEAIEGWKAWNAEIASGESVSSGMKGSDRVFIPNGNLIMTDAEVLPDFDQATVDSMEAAGHTDTQLVMSDPRHCQIAEARGLGFAIDPFRRKQRGKSNVAVLDSTGGTAVADKACRFALYKARMLGVKFVLGPSSGAMKAFQFQTGSKGQVCGISTLDGKVHNAALVVMACGGWTPSLVPQLDGLCETTAGSVALIRIPRDSSLWERFAPENFPSWVYKVRDGAEGGLYGFARDDEGWLKIGYRGTKYTNPITQADAKERSVPVTRWSSAVPDGARLTAIPQQAFKVIQGFLDEHLPELAAEGLGIDKTRICWYNDSYDNHLVIDWVPNVEGLMVATGGSGHAFKYLPVIGKYVVDVIEGRGLERASIKAWRWRQLDKNETAANVLMEGSTGARAINNIPLVEESDLSRQDLKAKL</sequence>
<dbReference type="SUPFAM" id="SSF54373">
    <property type="entry name" value="FAD-linked reductases, C-terminal domain"/>
    <property type="match status" value="1"/>
</dbReference>
<dbReference type="GO" id="GO:0050660">
    <property type="term" value="F:flavin adenine dinucleotide binding"/>
    <property type="evidence" value="ECO:0007669"/>
    <property type="project" value="InterPro"/>
</dbReference>
<dbReference type="Gene3D" id="3.50.50.60">
    <property type="entry name" value="FAD/NAD(P)-binding domain"/>
    <property type="match status" value="1"/>
</dbReference>
<evidence type="ECO:0000256" key="3">
    <source>
        <dbReference type="ARBA" id="ARBA00022630"/>
    </source>
</evidence>
<dbReference type="GO" id="GO:0008115">
    <property type="term" value="F:sarcosine oxidase activity"/>
    <property type="evidence" value="ECO:0007669"/>
    <property type="project" value="TreeGrafter"/>
</dbReference>
<dbReference type="EMBL" id="JABCIY010000158">
    <property type="protein sequence ID" value="KAF7191409.1"/>
    <property type="molecule type" value="Genomic_DNA"/>
</dbReference>
<dbReference type="OrthoDB" id="2219495at2759"/>
<dbReference type="Gene3D" id="3.30.9.10">
    <property type="entry name" value="D-Amino Acid Oxidase, subunit A, domain 2"/>
    <property type="match status" value="1"/>
</dbReference>
<evidence type="ECO:0000313" key="7">
    <source>
        <dbReference type="EMBL" id="KAF7191409.1"/>
    </source>
</evidence>
<evidence type="ECO:0000256" key="1">
    <source>
        <dbReference type="ARBA" id="ARBA00001974"/>
    </source>
</evidence>
<dbReference type="PANTHER" id="PTHR10961">
    <property type="entry name" value="PEROXISOMAL SARCOSINE OXIDASE"/>
    <property type="match status" value="1"/>
</dbReference>
<comment type="similarity">
    <text evidence="2">Belongs to the MSOX/MTOX family.</text>
</comment>
<dbReference type="InterPro" id="IPR006076">
    <property type="entry name" value="FAD-dep_OxRdtase"/>
</dbReference>
<evidence type="ECO:0000259" key="6">
    <source>
        <dbReference type="Pfam" id="PF01266"/>
    </source>
</evidence>
<proteinExistence type="inferred from homology"/>
<comment type="caution">
    <text evidence="7">The sequence shown here is derived from an EMBL/GenBank/DDBJ whole genome shotgun (WGS) entry which is preliminary data.</text>
</comment>
<keyword evidence="8" id="KW-1185">Reference proteome</keyword>
<evidence type="ECO:0000313" key="8">
    <source>
        <dbReference type="Proteomes" id="UP000660729"/>
    </source>
</evidence>
<evidence type="ECO:0000256" key="2">
    <source>
        <dbReference type="ARBA" id="ARBA00010989"/>
    </source>
</evidence>
<dbReference type="AlphaFoldDB" id="A0A8H6RH27"/>
<dbReference type="Pfam" id="PF01266">
    <property type="entry name" value="DAO"/>
    <property type="match status" value="1"/>
</dbReference>
<organism evidence="7 8">
    <name type="scientific">Pseudocercospora fuligena</name>
    <dbReference type="NCBI Taxonomy" id="685502"/>
    <lineage>
        <taxon>Eukaryota</taxon>
        <taxon>Fungi</taxon>
        <taxon>Dikarya</taxon>
        <taxon>Ascomycota</taxon>
        <taxon>Pezizomycotina</taxon>
        <taxon>Dothideomycetes</taxon>
        <taxon>Dothideomycetidae</taxon>
        <taxon>Mycosphaerellales</taxon>
        <taxon>Mycosphaerellaceae</taxon>
        <taxon>Pseudocercospora</taxon>
    </lineage>
</organism>
<protein>
    <submittedName>
        <fullName evidence="7">L-saccharopine oxidase</fullName>
    </submittedName>
</protein>